<evidence type="ECO:0000313" key="2">
    <source>
        <dbReference type="EMBL" id="MBD2194371.1"/>
    </source>
</evidence>
<evidence type="ECO:0000313" key="3">
    <source>
        <dbReference type="Proteomes" id="UP000658514"/>
    </source>
</evidence>
<dbReference type="Proteomes" id="UP000658514">
    <property type="component" value="Unassembled WGS sequence"/>
</dbReference>
<reference evidence="2 3" key="1">
    <citation type="journal article" date="2020" name="ISME J.">
        <title>Comparative genomics reveals insights into cyanobacterial evolution and habitat adaptation.</title>
        <authorList>
            <person name="Chen M.Y."/>
            <person name="Teng W.K."/>
            <person name="Zhao L."/>
            <person name="Hu C.X."/>
            <person name="Zhou Y.K."/>
            <person name="Han B.P."/>
            <person name="Song L.R."/>
            <person name="Shu W.S."/>
        </authorList>
    </citation>
    <scope>NUCLEOTIDE SEQUENCE [LARGE SCALE GENOMIC DNA]</scope>
    <source>
        <strain evidence="2 3">FACHB-288</strain>
    </source>
</reference>
<feature type="region of interest" description="Disordered" evidence="1">
    <location>
        <begin position="1"/>
        <end position="34"/>
    </location>
</feature>
<accession>A0ABR8A3A6</accession>
<name>A0ABR8A3A6_9CYAN</name>
<protein>
    <submittedName>
        <fullName evidence="2">Uncharacterized protein</fullName>
    </submittedName>
</protein>
<organism evidence="2 3">
    <name type="scientific">Calothrix parietina FACHB-288</name>
    <dbReference type="NCBI Taxonomy" id="2692896"/>
    <lineage>
        <taxon>Bacteria</taxon>
        <taxon>Bacillati</taxon>
        <taxon>Cyanobacteriota</taxon>
        <taxon>Cyanophyceae</taxon>
        <taxon>Nostocales</taxon>
        <taxon>Calotrichaceae</taxon>
        <taxon>Calothrix</taxon>
    </lineage>
</organism>
<dbReference type="RefSeq" id="WP_190538510.1">
    <property type="nucleotide sequence ID" value="NZ_CAWPNO010000062.1"/>
</dbReference>
<proteinExistence type="predicted"/>
<keyword evidence="3" id="KW-1185">Reference proteome</keyword>
<dbReference type="EMBL" id="JACJQH010000003">
    <property type="protein sequence ID" value="MBD2194371.1"/>
    <property type="molecule type" value="Genomic_DNA"/>
</dbReference>
<sequence length="52" mass="6060">MQKTRFMENGGNLYNLDEDRRTQKKPRIFASPGKSQSKKFLSLITSSRKIKV</sequence>
<evidence type="ECO:0000256" key="1">
    <source>
        <dbReference type="SAM" id="MobiDB-lite"/>
    </source>
</evidence>
<gene>
    <name evidence="2" type="ORF">H6G24_02530</name>
</gene>
<comment type="caution">
    <text evidence="2">The sequence shown here is derived from an EMBL/GenBank/DDBJ whole genome shotgun (WGS) entry which is preliminary data.</text>
</comment>